<dbReference type="PANTHER" id="PTHR43545:SF4">
    <property type="entry name" value="IRON-SULFUR PROTEIN"/>
    <property type="match status" value="1"/>
</dbReference>
<proteinExistence type="predicted"/>
<protein>
    <submittedName>
        <fullName evidence="9">Fe-S-cluster-containing dehydrogenase component</fullName>
    </submittedName>
</protein>
<keyword evidence="10" id="KW-1185">Reference proteome</keyword>
<dbReference type="PROSITE" id="PS51379">
    <property type="entry name" value="4FE4S_FER_2"/>
    <property type="match status" value="2"/>
</dbReference>
<dbReference type="PROSITE" id="PS51318">
    <property type="entry name" value="TAT"/>
    <property type="match status" value="1"/>
</dbReference>
<dbReference type="Gene3D" id="3.30.70.20">
    <property type="match status" value="2"/>
</dbReference>
<dbReference type="InterPro" id="IPR017896">
    <property type="entry name" value="4Fe4S_Fe-S-bd"/>
</dbReference>
<evidence type="ECO:0000256" key="5">
    <source>
        <dbReference type="ARBA" id="ARBA00023004"/>
    </source>
</evidence>
<dbReference type="OrthoDB" id="9789030at2"/>
<dbReference type="PROSITE" id="PS00198">
    <property type="entry name" value="4FE4S_FER_1"/>
    <property type="match status" value="1"/>
</dbReference>
<dbReference type="AlphaFoldDB" id="A0A1G6X5H2"/>
<organism evidence="9 10">
    <name type="scientific">Desulfuromonas thiophila</name>
    <dbReference type="NCBI Taxonomy" id="57664"/>
    <lineage>
        <taxon>Bacteria</taxon>
        <taxon>Pseudomonadati</taxon>
        <taxon>Thermodesulfobacteriota</taxon>
        <taxon>Desulfuromonadia</taxon>
        <taxon>Desulfuromonadales</taxon>
        <taxon>Desulfuromonadaceae</taxon>
        <taxon>Desulfuromonas</taxon>
    </lineage>
</organism>
<evidence type="ECO:0000256" key="6">
    <source>
        <dbReference type="ARBA" id="ARBA00023014"/>
    </source>
</evidence>
<keyword evidence="4" id="KW-0677">Repeat</keyword>
<keyword evidence="7" id="KW-0472">Membrane</keyword>
<name>A0A1G6X5H2_9BACT</name>
<dbReference type="InterPro" id="IPR006311">
    <property type="entry name" value="TAT_signal"/>
</dbReference>
<dbReference type="EMBL" id="FNAQ01000001">
    <property type="protein sequence ID" value="SDD73450.1"/>
    <property type="molecule type" value="Genomic_DNA"/>
</dbReference>
<keyword evidence="3" id="KW-0479">Metal-binding</keyword>
<comment type="subcellular location">
    <subcellularLocation>
        <location evidence="1">Cell envelope</location>
    </subcellularLocation>
</comment>
<feature type="domain" description="4Fe-4S ferredoxin-type" evidence="8">
    <location>
        <begin position="39"/>
        <end position="67"/>
    </location>
</feature>
<evidence type="ECO:0000259" key="8">
    <source>
        <dbReference type="PROSITE" id="PS51379"/>
    </source>
</evidence>
<evidence type="ECO:0000256" key="4">
    <source>
        <dbReference type="ARBA" id="ARBA00022737"/>
    </source>
</evidence>
<dbReference type="CDD" id="cd10561">
    <property type="entry name" value="HybA_like"/>
    <property type="match status" value="1"/>
</dbReference>
<evidence type="ECO:0000256" key="3">
    <source>
        <dbReference type="ARBA" id="ARBA00022723"/>
    </source>
</evidence>
<dbReference type="Pfam" id="PF13247">
    <property type="entry name" value="Fer4_11"/>
    <property type="match status" value="1"/>
</dbReference>
<reference evidence="10" key="1">
    <citation type="submission" date="2016-10" db="EMBL/GenBank/DDBJ databases">
        <authorList>
            <person name="Varghese N."/>
            <person name="Submissions S."/>
        </authorList>
    </citation>
    <scope>NUCLEOTIDE SEQUENCE [LARGE SCALE GENOMIC DNA]</scope>
    <source>
        <strain evidence="10">DSM 8987</strain>
    </source>
</reference>
<evidence type="ECO:0000256" key="1">
    <source>
        <dbReference type="ARBA" id="ARBA00004196"/>
    </source>
</evidence>
<evidence type="ECO:0000256" key="7">
    <source>
        <dbReference type="SAM" id="Phobius"/>
    </source>
</evidence>
<dbReference type="GO" id="GO:0046872">
    <property type="term" value="F:metal ion binding"/>
    <property type="evidence" value="ECO:0007669"/>
    <property type="project" value="UniProtKB-KW"/>
</dbReference>
<keyword evidence="5" id="KW-0408">Iron</keyword>
<keyword evidence="6" id="KW-0411">Iron-sulfur</keyword>
<feature type="domain" description="4Fe-4S ferredoxin-type" evidence="8">
    <location>
        <begin position="137"/>
        <end position="166"/>
    </location>
</feature>
<keyword evidence="7" id="KW-0812">Transmembrane</keyword>
<accession>A0A1G6X5H2</accession>
<sequence>MALSRRGFFKLSAAGAGGLLLSRPAAARAWQSKAPPDALGCLVDLTRCIGCRKCEQACNGVNQLPPPAQAFSDLTLFDRPRRPDARALTVVNRYHSGRVDAQGVLLPDYVKLQCMHCQDPACASACITGALSKRADGAVVYDAAKCIGCRYCMVACPFEIPAYEYQDPVTPRVMKCTFCAPLLADGKAPACASVCPTQAISFGRRDRLLQLAHQRLRDQPARYTPHIYGETEVGGTGWLYLSAVPFERLGFLRLPGRPLPRLTETLQKSLFSYLWSPLVLFGLLTALYRRNQRKTTPPDATITPPGGAA</sequence>
<dbReference type="GO" id="GO:0051539">
    <property type="term" value="F:4 iron, 4 sulfur cluster binding"/>
    <property type="evidence" value="ECO:0007669"/>
    <property type="project" value="UniProtKB-KW"/>
</dbReference>
<evidence type="ECO:0000313" key="9">
    <source>
        <dbReference type="EMBL" id="SDD73450.1"/>
    </source>
</evidence>
<dbReference type="InterPro" id="IPR017900">
    <property type="entry name" value="4Fe4S_Fe_S_CS"/>
</dbReference>
<keyword evidence="7" id="KW-1133">Transmembrane helix</keyword>
<dbReference type="GO" id="GO:0030313">
    <property type="term" value="C:cell envelope"/>
    <property type="evidence" value="ECO:0007669"/>
    <property type="project" value="UniProtKB-SubCell"/>
</dbReference>
<dbReference type="STRING" id="57664.SAMN05661003_101145"/>
<keyword evidence="2" id="KW-0004">4Fe-4S</keyword>
<feature type="transmembrane region" description="Helical" evidence="7">
    <location>
        <begin position="270"/>
        <end position="288"/>
    </location>
</feature>
<dbReference type="SUPFAM" id="SSF54862">
    <property type="entry name" value="4Fe-4S ferredoxins"/>
    <property type="match status" value="1"/>
</dbReference>
<evidence type="ECO:0000256" key="2">
    <source>
        <dbReference type="ARBA" id="ARBA00022485"/>
    </source>
</evidence>
<dbReference type="InterPro" id="IPR051555">
    <property type="entry name" value="FDH_Electron_Transfer_Unit"/>
</dbReference>
<dbReference type="PANTHER" id="PTHR43545">
    <property type="entry name" value="FORMATE DEHYDROGENASE, NITRATE-INDUCIBLE, IRON-SULFUR SUBUNIT"/>
    <property type="match status" value="1"/>
</dbReference>
<dbReference type="Proteomes" id="UP000243205">
    <property type="component" value="Unassembled WGS sequence"/>
</dbReference>
<dbReference type="RefSeq" id="WP_092075297.1">
    <property type="nucleotide sequence ID" value="NZ_FNAQ01000001.1"/>
</dbReference>
<evidence type="ECO:0000313" key="10">
    <source>
        <dbReference type="Proteomes" id="UP000243205"/>
    </source>
</evidence>
<gene>
    <name evidence="9" type="ORF">SAMN05661003_101145</name>
</gene>